<feature type="region of interest" description="Disordered" evidence="5">
    <location>
        <begin position="2040"/>
        <end position="2059"/>
    </location>
</feature>
<dbReference type="InterPro" id="IPR004182">
    <property type="entry name" value="GRAM"/>
</dbReference>
<dbReference type="PROSITE" id="PS51339">
    <property type="entry name" value="PPASE_MYOTUBULARIN"/>
    <property type="match status" value="1"/>
</dbReference>
<organism evidence="6 7">
    <name type="scientific">Sarcoptes scabiei</name>
    <name type="common">Itch mite</name>
    <name type="synonym">Acarus scabiei</name>
    <dbReference type="NCBI Taxonomy" id="52283"/>
    <lineage>
        <taxon>Eukaryota</taxon>
        <taxon>Metazoa</taxon>
        <taxon>Ecdysozoa</taxon>
        <taxon>Arthropoda</taxon>
        <taxon>Chelicerata</taxon>
        <taxon>Arachnida</taxon>
        <taxon>Acari</taxon>
        <taxon>Acariformes</taxon>
        <taxon>Sarcoptiformes</taxon>
        <taxon>Astigmata</taxon>
        <taxon>Psoroptidia</taxon>
        <taxon>Sarcoptoidea</taxon>
        <taxon>Sarcoptidae</taxon>
        <taxon>Sarcoptinae</taxon>
        <taxon>Sarcoptes</taxon>
    </lineage>
</organism>
<dbReference type="InterPro" id="IPR002219">
    <property type="entry name" value="PKC_DAG/PE"/>
</dbReference>
<dbReference type="SUPFAM" id="SSF52799">
    <property type="entry name" value="(Phosphotyrosine protein) phosphatases II"/>
    <property type="match status" value="1"/>
</dbReference>
<dbReference type="InterPro" id="IPR037516">
    <property type="entry name" value="Tripartite_DENN"/>
</dbReference>
<keyword evidence="2" id="KW-0597">Phosphoprotein</keyword>
<dbReference type="PROSITE" id="PS50003">
    <property type="entry name" value="PH_DOMAIN"/>
    <property type="match status" value="1"/>
</dbReference>
<sequence>MTDRLAEYFVVVGFDHQKQRGGVSVGKVIQGFPEKEWKESPFVDSIPTFCQPQNWRLSTQQQQPSFFMFILTDELAVQHYCACFVFHEPISIHPVKPDDEDVDDESLSSIDLSYLGNPSSKANYHQSQQIGAYKNVSIQQMMYAPKCLLLISRHNYPEVLKVCAYFLNNCLTVIYTVYIDNVEIDIENLIVNLLASIEVPSPGSMPITFSLGAGDRQILQPPLSSTIPITSTCVFNLFNQLGIHAAVNVIIALMTENKVLVLSRSYTQIYNACHALISLIYPFVYSHVFIPILPSSLLDFIASPTPFLMGIHSSLKNQASETIDVIVVDLDEGSVQIPDGVLITKFDENLHAQLINQLCLVLKPSLFDADSAFPTSHIKKSPPNILDKEIRAIFLRIFTQLLQGYRSCLTVSRIYPKPIITFNKTSFLSQRNYINNEFVIRLLDCIYFSTFVQERGIPYRPCDLFDEVYSFLHNFIKEEIKNPDLTLKHIKELADQINRNENTNLNVSNPNFQVKIPMPTENAFLRVHLPSFPILNSENINELLENERIKRELHPINIREETNRNHFTPRIVPMGLPVNLYNEMIGIQNLSTNSARRLEVMRKCINSIFEKKMLDARKTLNAVLLALQTKQARLALCEELNNHVVGNKAILEHEQFDLIVRLMNYALQDNSEIDINEIAALIVPLAMKFCRRLSTNVIQFAYTCIQDHQIWSNLQFWQQTFYQDVEKDIKNLYNSHKTKKNMEKLVIDISKQFSDFMLKDSALEIAAQQMRISDKLDRTKVEEYSKQENATIYAQAVHYANIIVAFKIPFDISDRGSLINNSKQSNNDDSNDTNSISTFTNPSNPLEDQLNNDNESGFEEENGSSNHSSSEIANNVIKFTYRFIDKVCNESGLHSESSKQLHNIIPSLVSIQIESLEPVWRESRHLPPLPKPKILFPHTLPGEEFTTNELRAYLISDGKDESRTGFIFGTQFLPAEGAIFLTNYRIIFKGRPLDPFASESIIVRSFPIASIIKEKRITINPIPSLDQYLPEGLQIKSNTFQIIKIALDEEVTVDKIESFRKILARERCPESIFHYFTFTSQWSVLHTKQLFLRKNKEKKTIQVMAKKTLLRTAEKAGFKPKHVKNKIKQMRNQNYHTMFNAPNVVPSQVAKYYSDEKNCDSENISGSIDNLSSHQTSNFSESNKFCNRLHEMLYVKDYERLGFNNYSQLYLVSVTGSKLPRSQSSSSASNSDLFRISSINMNYSVCRSYPGMIVVPNRLNDEMIKKIVRYYRQGRFPAIVWKHPRTRALILRSSASLNKGMIGLFKTQAGNSNLSNSNSSQIFPGTNFNFETQIEHENFLKTLSKLCATNYRQSYIQRINDLESSSIHSNSPDSYRKYFPSIPSNISPKNPNNLFNRGMNTLRTSGGKSSIGQTMGRHFQKWSNTAMGKAEQRKASVSSIGGVNNPKRPMLVDSSNELGVNVNSPNSSNSSTSLNTNFSSLYIIGEKNNSRFMKLNEQNCSYEFIPIDIHETRHVKSSFKKLLKISLTTESKNEESVFANNFLRDFYSSEWIKQLQTIMEIAALIVDFVDTRKSSVLLSLEDGADLVPQIISIAELCLDPYYRTFEGFRTLIEKEWLAFGHRFCHRSNLTSASVSSGFAPLFLQFLDVVHQIHSQFPLSFEFNQYFIKFIAYHYLSCRFRTFLHDCELDRYESGWIEDDIKLNLTLKKIMTEENDENDDSSEESLSNNTSSTSLMNITSNKNSSSLNKNSTANSFNCLGTSFWDYCTRIWVKSPIFYNFYYVPIISIEESFTDAAVIRPLNNLPSLKVWEYYVGEELAHGPSYDLEVMNMERHRPDDMEINNDNTNEKSGLRRFVVNSIYDSVDHVLPNCFIQLLDQIKLLEGELNCTSQKWSKIWNKIEIPITTDIESVLIIQQKRLKELRGPSAFKSPLDAMTSYSIGLINSNSFLKMKSLSPHSFDLFSSPLAKCDYCGLLIGMRNGFKCFECDIFCHEQCKDYITKSCNQLRSRIRANNQIKTENRIVSNNPTINTNSTCQKSIDLTKSDSDSDIEPSSNNRNDLNATIKNQKRDNGSTFRGFLFKKGALLKAWKQRWFVLDTTQHQLRYYDNDTDVNCKGYIDLSDVVSVMSTNDPLVFELQLTKRVYNFMAIDEKIAHDWIERISACLQ</sequence>
<dbReference type="Pfam" id="PF03456">
    <property type="entry name" value="uDENN"/>
    <property type="match status" value="1"/>
</dbReference>
<reference evidence="6 7" key="1">
    <citation type="journal article" date="2015" name="Parasit. Vectors">
        <title>Draft genome of the scabies mite.</title>
        <authorList>
            <person name="Rider S.D.Jr."/>
            <person name="Morgan M.S."/>
            <person name="Arlian L.G."/>
        </authorList>
    </citation>
    <scope>NUCLEOTIDE SEQUENCE [LARGE SCALE GENOMIC DNA]</scope>
    <source>
        <strain evidence="6">Arlian Lab</strain>
    </source>
</reference>
<evidence type="ECO:0000256" key="1">
    <source>
        <dbReference type="ARBA" id="ARBA00007471"/>
    </source>
</evidence>
<dbReference type="InterPro" id="IPR043153">
    <property type="entry name" value="DENN_C"/>
</dbReference>
<dbReference type="Pfam" id="PF12335">
    <property type="entry name" value="SBF2"/>
    <property type="match status" value="1"/>
</dbReference>
<dbReference type="OrthoDB" id="74314at2759"/>
<feature type="compositionally biased region" description="Low complexity" evidence="5">
    <location>
        <begin position="821"/>
        <end position="841"/>
    </location>
</feature>
<evidence type="ECO:0000313" key="6">
    <source>
        <dbReference type="EMBL" id="KPM04963.1"/>
    </source>
</evidence>
<feature type="compositionally biased region" description="Polar residues" evidence="5">
    <location>
        <begin position="2050"/>
        <end position="2059"/>
    </location>
</feature>
<dbReference type="Gene3D" id="2.30.29.30">
    <property type="entry name" value="Pleckstrin-homology domain (PH domain)/Phosphotyrosine-binding domain (PTB)"/>
    <property type="match status" value="1"/>
</dbReference>
<name>A0A132A1Z9_SARSC</name>
<proteinExistence type="inferred from homology"/>
<dbReference type="SMART" id="SM00109">
    <property type="entry name" value="C1"/>
    <property type="match status" value="1"/>
</dbReference>
<dbReference type="SMART" id="SM00800">
    <property type="entry name" value="uDENN"/>
    <property type="match status" value="1"/>
</dbReference>
<keyword evidence="3" id="KW-0479">Metal-binding</keyword>
<dbReference type="Gene3D" id="3.30.60.20">
    <property type="match status" value="1"/>
</dbReference>
<dbReference type="InterPro" id="IPR001194">
    <property type="entry name" value="cDENN_dom"/>
</dbReference>
<dbReference type="GO" id="GO:0005085">
    <property type="term" value="F:guanyl-nucleotide exchange factor activity"/>
    <property type="evidence" value="ECO:0007669"/>
    <property type="project" value="TreeGrafter"/>
</dbReference>
<accession>A0A132A1Z9</accession>
<dbReference type="PROSITE" id="PS00479">
    <property type="entry name" value="ZF_DAG_PE_1"/>
    <property type="match status" value="1"/>
</dbReference>
<dbReference type="PANTHER" id="PTHR10807">
    <property type="entry name" value="MYOTUBULARIN-RELATED"/>
    <property type="match status" value="1"/>
</dbReference>
<feature type="region of interest" description="Disordered" evidence="5">
    <location>
        <begin position="1713"/>
        <end position="1734"/>
    </location>
</feature>
<dbReference type="SUPFAM" id="SSF57889">
    <property type="entry name" value="Cysteine-rich domain"/>
    <property type="match status" value="1"/>
</dbReference>
<dbReference type="PANTHER" id="PTHR10807:SF109">
    <property type="entry name" value="SET DOMAIN BINDING FACTOR, ISOFORM A"/>
    <property type="match status" value="1"/>
</dbReference>
<feature type="region of interest" description="Disordered" evidence="5">
    <location>
        <begin position="821"/>
        <end position="870"/>
    </location>
</feature>
<dbReference type="SMART" id="SM00801">
    <property type="entry name" value="dDENN"/>
    <property type="match status" value="1"/>
</dbReference>
<dbReference type="EMBL" id="JXLN01010025">
    <property type="protein sequence ID" value="KPM04963.1"/>
    <property type="molecule type" value="Genomic_DNA"/>
</dbReference>
<keyword evidence="4" id="KW-0862">Zinc</keyword>
<dbReference type="Pfam" id="PF02141">
    <property type="entry name" value="DENN"/>
    <property type="match status" value="1"/>
</dbReference>
<dbReference type="InterPro" id="IPR005112">
    <property type="entry name" value="dDENN_dom"/>
</dbReference>
<dbReference type="CDD" id="cd00029">
    <property type="entry name" value="C1"/>
    <property type="match status" value="1"/>
</dbReference>
<dbReference type="VEuPathDB" id="VectorBase:SSCA003574"/>
<dbReference type="InterPro" id="IPR029021">
    <property type="entry name" value="Prot-tyrosine_phosphatase-like"/>
</dbReference>
<dbReference type="SMART" id="SM00568">
    <property type="entry name" value="GRAM"/>
    <property type="match status" value="1"/>
</dbReference>
<dbReference type="SUPFAM" id="SSF50729">
    <property type="entry name" value="PH domain-like"/>
    <property type="match status" value="2"/>
</dbReference>
<evidence type="ECO:0000256" key="2">
    <source>
        <dbReference type="ARBA" id="ARBA00022553"/>
    </source>
</evidence>
<protein>
    <submittedName>
        <fullName evidence="6">Myotubularin-related protein 13-like protein</fullName>
    </submittedName>
</protein>
<dbReference type="Pfam" id="PF02893">
    <property type="entry name" value="GRAM"/>
    <property type="match status" value="1"/>
</dbReference>
<dbReference type="GO" id="GO:0016020">
    <property type="term" value="C:membrane"/>
    <property type="evidence" value="ECO:0007669"/>
    <property type="project" value="TreeGrafter"/>
</dbReference>
<dbReference type="InterPro" id="IPR022096">
    <property type="entry name" value="SBF1/SBF2"/>
</dbReference>
<comment type="caution">
    <text evidence="6">The sequence shown here is derived from an EMBL/GenBank/DDBJ whole genome shotgun (WGS) entry which is preliminary data.</text>
</comment>
<dbReference type="GO" id="GO:0046872">
    <property type="term" value="F:metal ion binding"/>
    <property type="evidence" value="ECO:0007669"/>
    <property type="project" value="UniProtKB-KW"/>
</dbReference>
<dbReference type="InterPro" id="IPR030564">
    <property type="entry name" value="Myotubularin"/>
</dbReference>
<dbReference type="InterPro" id="IPR005113">
    <property type="entry name" value="uDENN_dom"/>
</dbReference>
<dbReference type="Proteomes" id="UP000616769">
    <property type="component" value="Unassembled WGS sequence"/>
</dbReference>
<dbReference type="PROSITE" id="PS50081">
    <property type="entry name" value="ZF_DAG_PE_2"/>
    <property type="match status" value="1"/>
</dbReference>
<feature type="compositionally biased region" description="Acidic residues" evidence="5">
    <location>
        <begin position="1713"/>
        <end position="1722"/>
    </location>
</feature>
<feature type="compositionally biased region" description="Low complexity" evidence="5">
    <location>
        <begin position="1723"/>
        <end position="1734"/>
    </location>
</feature>
<dbReference type="InterPro" id="IPR046349">
    <property type="entry name" value="C1-like_sf"/>
</dbReference>
<evidence type="ECO:0000256" key="4">
    <source>
        <dbReference type="ARBA" id="ARBA00022833"/>
    </source>
</evidence>
<comment type="similarity">
    <text evidence="1">Belongs to the protein-tyrosine phosphatase family. Non-receptor class myotubularin subfamily.</text>
</comment>
<gene>
    <name evidence="6" type="ORF">QR98_0034190</name>
</gene>
<dbReference type="Gene3D" id="3.40.50.11500">
    <property type="match status" value="1"/>
</dbReference>
<dbReference type="Pfam" id="PF00169">
    <property type="entry name" value="PH"/>
    <property type="match status" value="1"/>
</dbReference>
<dbReference type="SMART" id="SM00233">
    <property type="entry name" value="PH"/>
    <property type="match status" value="1"/>
</dbReference>
<dbReference type="SMART" id="SM00799">
    <property type="entry name" value="DENN"/>
    <property type="match status" value="1"/>
</dbReference>
<dbReference type="InterPro" id="IPR010569">
    <property type="entry name" value="Myotubularin-like_Pase_dom"/>
</dbReference>
<dbReference type="InterPro" id="IPR011993">
    <property type="entry name" value="PH-like_dom_sf"/>
</dbReference>
<evidence type="ECO:0000256" key="3">
    <source>
        <dbReference type="ARBA" id="ARBA00022723"/>
    </source>
</evidence>
<dbReference type="Pfam" id="PF06602">
    <property type="entry name" value="Myotub-related"/>
    <property type="match status" value="1"/>
</dbReference>
<dbReference type="InterPro" id="IPR001849">
    <property type="entry name" value="PH_domain"/>
</dbReference>
<evidence type="ECO:0000313" key="7">
    <source>
        <dbReference type="Proteomes" id="UP000616769"/>
    </source>
</evidence>
<evidence type="ECO:0000256" key="5">
    <source>
        <dbReference type="SAM" id="MobiDB-lite"/>
    </source>
</evidence>
<dbReference type="Gene3D" id="3.30.450.200">
    <property type="match status" value="1"/>
</dbReference>
<dbReference type="GO" id="GO:0005737">
    <property type="term" value="C:cytoplasm"/>
    <property type="evidence" value="ECO:0007669"/>
    <property type="project" value="TreeGrafter"/>
</dbReference>
<dbReference type="PROSITE" id="PS50211">
    <property type="entry name" value="DENN"/>
    <property type="match status" value="1"/>
</dbReference>